<protein>
    <submittedName>
        <fullName evidence="2">Uncharacterized protein</fullName>
    </submittedName>
</protein>
<evidence type="ECO:0000313" key="3">
    <source>
        <dbReference type="Proteomes" id="UP000217076"/>
    </source>
</evidence>
<dbReference type="AlphaFoldDB" id="A0A1G7YBC1"/>
<sequence>MPSMMDNEPPTGDCRVLEDLAFIHEHLNCLRTMALTMNCPSCRELAFLIELAMTAAHEARAAGTESEPPPLHPAPRQVH</sequence>
<evidence type="ECO:0000313" key="2">
    <source>
        <dbReference type="EMBL" id="SDG93792.1"/>
    </source>
</evidence>
<name>A0A1G7YBC1_9PROT</name>
<dbReference type="RefSeq" id="WP_092617135.1">
    <property type="nucleotide sequence ID" value="NZ_FNCV01000003.1"/>
</dbReference>
<feature type="region of interest" description="Disordered" evidence="1">
    <location>
        <begin position="57"/>
        <end position="79"/>
    </location>
</feature>
<reference evidence="3" key="1">
    <citation type="submission" date="2016-10" db="EMBL/GenBank/DDBJ databases">
        <authorList>
            <person name="Varghese N."/>
            <person name="Submissions S."/>
        </authorList>
    </citation>
    <scope>NUCLEOTIDE SEQUENCE [LARGE SCALE GENOMIC DNA]</scope>
    <source>
        <strain evidence="3">930I</strain>
    </source>
</reference>
<organism evidence="2 3">
    <name type="scientific">Roseospirillum parvum</name>
    <dbReference type="NCBI Taxonomy" id="83401"/>
    <lineage>
        <taxon>Bacteria</taxon>
        <taxon>Pseudomonadati</taxon>
        <taxon>Pseudomonadota</taxon>
        <taxon>Alphaproteobacteria</taxon>
        <taxon>Rhodospirillales</taxon>
        <taxon>Rhodospirillaceae</taxon>
        <taxon>Roseospirillum</taxon>
    </lineage>
</organism>
<accession>A0A1G7YBC1</accession>
<evidence type="ECO:0000256" key="1">
    <source>
        <dbReference type="SAM" id="MobiDB-lite"/>
    </source>
</evidence>
<keyword evidence="3" id="KW-1185">Reference proteome</keyword>
<proteinExistence type="predicted"/>
<dbReference type="Proteomes" id="UP000217076">
    <property type="component" value="Unassembled WGS sequence"/>
</dbReference>
<dbReference type="EMBL" id="FNCV01000003">
    <property type="protein sequence ID" value="SDG93792.1"/>
    <property type="molecule type" value="Genomic_DNA"/>
</dbReference>
<gene>
    <name evidence="2" type="ORF">SAMN05421742_103252</name>
</gene>
<dbReference type="STRING" id="83401.SAMN05421742_103252"/>